<accession>A0A8C4SAH9</accession>
<feature type="chain" id="PRO_5046725399" description="Peptidase S1 domain-containing protein" evidence="7">
    <location>
        <begin position="25"/>
        <end position="337"/>
    </location>
</feature>
<evidence type="ECO:0000313" key="10">
    <source>
        <dbReference type="Proteomes" id="UP000694620"/>
    </source>
</evidence>
<evidence type="ECO:0000256" key="1">
    <source>
        <dbReference type="ARBA" id="ARBA00022670"/>
    </source>
</evidence>
<dbReference type="SMART" id="SM00020">
    <property type="entry name" value="Tryp_SPc"/>
    <property type="match status" value="1"/>
</dbReference>
<evidence type="ECO:0000256" key="7">
    <source>
        <dbReference type="SAM" id="SignalP"/>
    </source>
</evidence>
<dbReference type="InterPro" id="IPR009003">
    <property type="entry name" value="Peptidase_S1_PA"/>
</dbReference>
<feature type="signal peptide" evidence="7">
    <location>
        <begin position="1"/>
        <end position="24"/>
    </location>
</feature>
<sequence length="337" mass="35815">MITRSDFSLGRIFGLFVLILAAKGGILVNEKSDVCSFSSDACGTPTASSRIVGGTAAADGAWPWQVSLHRDGKHICGGSLINEQWVLCAAHCVMGYSSSRFTVYLGLYTVDQPSSHTVVGNVRNIIMYPGYSSPTSGKDASLLQLDRRVTYSAFILPICLPNASDVFTSQNSCWVTGWGYVNEGVALPSPGTLQQVQVPIISTAICAGLYSSYKITILSDMTCAGDLKGGKDSCQGDSGGPLVCKRSDGSWVQAGIVSWGVGCAEANKPGVYSRVTSFVTWIEANSNVTSSSGIGLQTFSQDLIANVSYFLDLRAGTGHWEVTLCVLMCLCLTRLFT</sequence>
<dbReference type="GeneTree" id="ENSGT00940000155138"/>
<keyword evidence="1" id="KW-0645">Protease</keyword>
<dbReference type="GO" id="GO:0006508">
    <property type="term" value="P:proteolysis"/>
    <property type="evidence" value="ECO:0007669"/>
    <property type="project" value="UniProtKB-KW"/>
</dbReference>
<dbReference type="InterPro" id="IPR001254">
    <property type="entry name" value="Trypsin_dom"/>
</dbReference>
<dbReference type="AlphaFoldDB" id="A0A8C4SAH9"/>
<keyword evidence="5" id="KW-1015">Disulfide bond</keyword>
<evidence type="ECO:0000256" key="2">
    <source>
        <dbReference type="ARBA" id="ARBA00022729"/>
    </source>
</evidence>
<dbReference type="SUPFAM" id="SSF50494">
    <property type="entry name" value="Trypsin-like serine proteases"/>
    <property type="match status" value="1"/>
</dbReference>
<dbReference type="InterPro" id="IPR001314">
    <property type="entry name" value="Peptidase_S1A"/>
</dbReference>
<proteinExistence type="predicted"/>
<reference evidence="9" key="2">
    <citation type="submission" date="2025-08" db="UniProtKB">
        <authorList>
            <consortium name="Ensembl"/>
        </authorList>
    </citation>
    <scope>IDENTIFICATION</scope>
</reference>
<keyword evidence="3" id="KW-0378">Hydrolase</keyword>
<dbReference type="Pfam" id="PF00089">
    <property type="entry name" value="Trypsin"/>
    <property type="match status" value="1"/>
</dbReference>
<feature type="domain" description="Peptidase S1" evidence="8">
    <location>
        <begin position="51"/>
        <end position="287"/>
    </location>
</feature>
<keyword evidence="4" id="KW-0720">Serine protease</keyword>
<dbReference type="InterPro" id="IPR043504">
    <property type="entry name" value="Peptidase_S1_PA_chymotrypsin"/>
</dbReference>
<reference evidence="9" key="3">
    <citation type="submission" date="2025-09" db="UniProtKB">
        <authorList>
            <consortium name="Ensembl"/>
        </authorList>
    </citation>
    <scope>IDENTIFICATION</scope>
</reference>
<dbReference type="Ensembl" id="ENSECRT00000014073.1">
    <property type="protein sequence ID" value="ENSECRP00000013835.1"/>
    <property type="gene ID" value="ENSECRG00000008711.1"/>
</dbReference>
<keyword evidence="6" id="KW-0325">Glycoprotein</keyword>
<evidence type="ECO:0000256" key="3">
    <source>
        <dbReference type="ARBA" id="ARBA00022801"/>
    </source>
</evidence>
<evidence type="ECO:0000256" key="6">
    <source>
        <dbReference type="ARBA" id="ARBA00023180"/>
    </source>
</evidence>
<dbReference type="PROSITE" id="PS00135">
    <property type="entry name" value="TRYPSIN_SER"/>
    <property type="match status" value="1"/>
</dbReference>
<dbReference type="PROSITE" id="PS50240">
    <property type="entry name" value="TRYPSIN_DOM"/>
    <property type="match status" value="1"/>
</dbReference>
<evidence type="ECO:0000256" key="4">
    <source>
        <dbReference type="ARBA" id="ARBA00022825"/>
    </source>
</evidence>
<dbReference type="PANTHER" id="PTHR24253:SF144">
    <property type="entry name" value="CHYMOTRYPSIN-LIKE PROTEASE CTRL-1-RELATED"/>
    <property type="match status" value="1"/>
</dbReference>
<evidence type="ECO:0000256" key="5">
    <source>
        <dbReference type="ARBA" id="ARBA00023157"/>
    </source>
</evidence>
<organism evidence="9 10">
    <name type="scientific">Erpetoichthys calabaricus</name>
    <name type="common">Rope fish</name>
    <name type="synonym">Calamoichthys calabaricus</name>
    <dbReference type="NCBI Taxonomy" id="27687"/>
    <lineage>
        <taxon>Eukaryota</taxon>
        <taxon>Metazoa</taxon>
        <taxon>Chordata</taxon>
        <taxon>Craniata</taxon>
        <taxon>Vertebrata</taxon>
        <taxon>Euteleostomi</taxon>
        <taxon>Actinopterygii</taxon>
        <taxon>Polypteriformes</taxon>
        <taxon>Polypteridae</taxon>
        <taxon>Erpetoichthys</taxon>
    </lineage>
</organism>
<dbReference type="Gene3D" id="2.40.10.10">
    <property type="entry name" value="Trypsin-like serine proteases"/>
    <property type="match status" value="2"/>
</dbReference>
<dbReference type="CDD" id="cd00190">
    <property type="entry name" value="Tryp_SPc"/>
    <property type="match status" value="1"/>
</dbReference>
<reference evidence="9" key="1">
    <citation type="submission" date="2021-06" db="EMBL/GenBank/DDBJ databases">
        <authorList>
            <consortium name="Wellcome Sanger Institute Data Sharing"/>
        </authorList>
    </citation>
    <scope>NUCLEOTIDE SEQUENCE [LARGE SCALE GENOMIC DNA]</scope>
</reference>
<dbReference type="InterPro" id="IPR033116">
    <property type="entry name" value="TRYPSIN_SER"/>
</dbReference>
<evidence type="ECO:0000313" key="9">
    <source>
        <dbReference type="Ensembl" id="ENSECRP00000013835.1"/>
    </source>
</evidence>
<dbReference type="PRINTS" id="PR00722">
    <property type="entry name" value="CHYMOTRYPSIN"/>
</dbReference>
<dbReference type="Proteomes" id="UP000694620">
    <property type="component" value="Chromosome 12"/>
</dbReference>
<dbReference type="GO" id="GO:0004252">
    <property type="term" value="F:serine-type endopeptidase activity"/>
    <property type="evidence" value="ECO:0007669"/>
    <property type="project" value="InterPro"/>
</dbReference>
<name>A0A8C4SAH9_ERPCA</name>
<dbReference type="PANTHER" id="PTHR24253">
    <property type="entry name" value="TRANSMEMBRANE PROTEASE SERINE"/>
    <property type="match status" value="1"/>
</dbReference>
<keyword evidence="2 7" id="KW-0732">Signal</keyword>
<keyword evidence="10" id="KW-1185">Reference proteome</keyword>
<protein>
    <recommendedName>
        <fullName evidence="8">Peptidase S1 domain-containing protein</fullName>
    </recommendedName>
</protein>
<evidence type="ECO:0000259" key="8">
    <source>
        <dbReference type="PROSITE" id="PS50240"/>
    </source>
</evidence>